<protein>
    <submittedName>
        <fullName evidence="4">YPD1</fullName>
    </submittedName>
</protein>
<dbReference type="CDD" id="cd00088">
    <property type="entry name" value="HPT"/>
    <property type="match status" value="1"/>
</dbReference>
<dbReference type="GO" id="GO:0005737">
    <property type="term" value="C:cytoplasm"/>
    <property type="evidence" value="ECO:0007669"/>
    <property type="project" value="TreeGrafter"/>
</dbReference>
<accession>A0A8J5V5R6</accession>
<dbReference type="PANTHER" id="PTHR28242">
    <property type="entry name" value="PHOSPHORELAY INTERMEDIATE PROTEIN YPD1"/>
    <property type="match status" value="1"/>
</dbReference>
<dbReference type="SMART" id="SM00073">
    <property type="entry name" value="HPT"/>
    <property type="match status" value="1"/>
</dbReference>
<name>A0A8J5V5R6_9ASCO</name>
<evidence type="ECO:0000259" key="3">
    <source>
        <dbReference type="PROSITE" id="PS50894"/>
    </source>
</evidence>
<dbReference type="PANTHER" id="PTHR28242:SF52">
    <property type="entry name" value="PHOSPHORELAY INTERMEDIATE PROTEIN YPD1"/>
    <property type="match status" value="1"/>
</dbReference>
<organism evidence="4 5">
    <name type="scientific">[Candida] subhashii</name>
    <dbReference type="NCBI Taxonomy" id="561895"/>
    <lineage>
        <taxon>Eukaryota</taxon>
        <taxon>Fungi</taxon>
        <taxon>Dikarya</taxon>
        <taxon>Ascomycota</taxon>
        <taxon>Saccharomycotina</taxon>
        <taxon>Pichiomycetes</taxon>
        <taxon>Debaryomycetaceae</taxon>
        <taxon>Spathaspora</taxon>
    </lineage>
</organism>
<keyword evidence="1" id="KW-0597">Phosphoprotein</keyword>
<feature type="compositionally biased region" description="Polar residues" evidence="2">
    <location>
        <begin position="138"/>
        <end position="158"/>
    </location>
</feature>
<dbReference type="Pfam" id="PF01627">
    <property type="entry name" value="Hpt"/>
    <property type="match status" value="1"/>
</dbReference>
<dbReference type="GeneID" id="73467037"/>
<feature type="compositionally biased region" description="Low complexity" evidence="2">
    <location>
        <begin position="126"/>
        <end position="137"/>
    </location>
</feature>
<dbReference type="GO" id="GO:0000160">
    <property type="term" value="P:phosphorelay signal transduction system"/>
    <property type="evidence" value="ECO:0007669"/>
    <property type="project" value="InterPro"/>
</dbReference>
<feature type="domain" description="HPt" evidence="3">
    <location>
        <begin position="30"/>
        <end position="135"/>
    </location>
</feature>
<dbReference type="Proteomes" id="UP000694255">
    <property type="component" value="Unassembled WGS sequence"/>
</dbReference>
<feature type="region of interest" description="Disordered" evidence="2">
    <location>
        <begin position="109"/>
        <end position="161"/>
    </location>
</feature>
<dbReference type="RefSeq" id="XP_049266446.1">
    <property type="nucleotide sequence ID" value="XM_049406130.1"/>
</dbReference>
<sequence>MSEEKRQKLQETGLVEWSVFSEIVAMDEDEEGFSQSLVQTFVDQVEETFEQINTYISEKNLEKLSSAGHFLKGSAAALGLTTISNQCERIQNYGHKVNFDNFTLTKSTIDPSSSSSLSNIGDTTRSNNHSNINSSGSTPSPENNYTPVESGTQASHSLTDIPDESSDDFWIALIKDALNKARDGFEKSRAALNEYYA</sequence>
<dbReference type="AlphaFoldDB" id="A0A8J5V5R6"/>
<dbReference type="InterPro" id="IPR045871">
    <property type="entry name" value="AHP1-5/YPD1"/>
</dbReference>
<evidence type="ECO:0000313" key="4">
    <source>
        <dbReference type="EMBL" id="KAG7666214.1"/>
    </source>
</evidence>
<dbReference type="GO" id="GO:0043424">
    <property type="term" value="F:protein histidine kinase binding"/>
    <property type="evidence" value="ECO:0007669"/>
    <property type="project" value="InterPro"/>
</dbReference>
<comment type="caution">
    <text evidence="4">The sequence shown here is derived from an EMBL/GenBank/DDBJ whole genome shotgun (WGS) entry which is preliminary data.</text>
</comment>
<dbReference type="EMBL" id="JAGSYN010000030">
    <property type="protein sequence ID" value="KAG7666214.1"/>
    <property type="molecule type" value="Genomic_DNA"/>
</dbReference>
<keyword evidence="5" id="KW-1185">Reference proteome</keyword>
<reference evidence="4 5" key="1">
    <citation type="journal article" date="2021" name="DNA Res.">
        <title>Genome analysis of Candida subhashii reveals its hybrid nature and dual mitochondrial genome conformations.</title>
        <authorList>
            <person name="Mixao V."/>
            <person name="Hegedusova E."/>
            <person name="Saus E."/>
            <person name="Pryszcz L.P."/>
            <person name="Cillingova A."/>
            <person name="Nosek J."/>
            <person name="Gabaldon T."/>
        </authorList>
    </citation>
    <scope>NUCLEOTIDE SEQUENCE [LARGE SCALE GENOMIC DNA]</scope>
    <source>
        <strain evidence="4 5">CBS 10753</strain>
    </source>
</reference>
<evidence type="ECO:0000256" key="1">
    <source>
        <dbReference type="PROSITE-ProRule" id="PRU00110"/>
    </source>
</evidence>
<dbReference type="PROSITE" id="PS50894">
    <property type="entry name" value="HPT"/>
    <property type="match status" value="1"/>
</dbReference>
<dbReference type="InterPro" id="IPR008207">
    <property type="entry name" value="Sig_transdc_His_kin_Hpt_dom"/>
</dbReference>
<gene>
    <name evidence="4" type="ORF">J8A68_000236</name>
</gene>
<dbReference type="GO" id="GO:0005634">
    <property type="term" value="C:nucleus"/>
    <property type="evidence" value="ECO:0007669"/>
    <property type="project" value="TreeGrafter"/>
</dbReference>
<evidence type="ECO:0000313" key="5">
    <source>
        <dbReference type="Proteomes" id="UP000694255"/>
    </source>
</evidence>
<dbReference type="OrthoDB" id="1673781at2759"/>
<evidence type="ECO:0000256" key="2">
    <source>
        <dbReference type="SAM" id="MobiDB-lite"/>
    </source>
</evidence>
<dbReference type="GO" id="GO:0009927">
    <property type="term" value="F:histidine phosphotransfer kinase activity"/>
    <property type="evidence" value="ECO:0007669"/>
    <property type="project" value="InterPro"/>
</dbReference>
<feature type="modified residue" description="Phosphohistidine" evidence="1">
    <location>
        <position position="69"/>
    </location>
</feature>
<proteinExistence type="predicted"/>